<dbReference type="EMBL" id="CP034328">
    <property type="protein sequence ID" value="AZL59465.1"/>
    <property type="molecule type" value="Genomic_DNA"/>
</dbReference>
<gene>
    <name evidence="2" type="ORF">EI545_11810</name>
</gene>
<keyword evidence="3" id="KW-1185">Reference proteome</keyword>
<organism evidence="2 3">
    <name type="scientific">Tabrizicola piscis</name>
    <dbReference type="NCBI Taxonomy" id="2494374"/>
    <lineage>
        <taxon>Bacteria</taxon>
        <taxon>Pseudomonadati</taxon>
        <taxon>Pseudomonadota</taxon>
        <taxon>Alphaproteobacteria</taxon>
        <taxon>Rhodobacterales</taxon>
        <taxon>Paracoccaceae</taxon>
        <taxon>Tabrizicola</taxon>
    </lineage>
</organism>
<protein>
    <recommendedName>
        <fullName evidence="4">Flagellar protein FlgN</fullName>
    </recommendedName>
</protein>
<dbReference type="RefSeq" id="WP_125325660.1">
    <property type="nucleotide sequence ID" value="NZ_CP034328.1"/>
</dbReference>
<evidence type="ECO:0000313" key="2">
    <source>
        <dbReference type="EMBL" id="AZL59465.1"/>
    </source>
</evidence>
<evidence type="ECO:0000313" key="3">
    <source>
        <dbReference type="Proteomes" id="UP000282002"/>
    </source>
</evidence>
<proteinExistence type="predicted"/>
<dbReference type="KEGG" id="taw:EI545_11810"/>
<accession>A0A3S8U7F1</accession>
<evidence type="ECO:0000256" key="1">
    <source>
        <dbReference type="SAM" id="MobiDB-lite"/>
    </source>
</evidence>
<evidence type="ECO:0008006" key="4">
    <source>
        <dbReference type="Google" id="ProtNLM"/>
    </source>
</evidence>
<reference evidence="2 3" key="1">
    <citation type="submission" date="2018-12" db="EMBL/GenBank/DDBJ databases">
        <title>Complete genome sequencing of Tabrizicola sp. K13M18.</title>
        <authorList>
            <person name="Bae J.-W."/>
        </authorList>
    </citation>
    <scope>NUCLEOTIDE SEQUENCE [LARGE SCALE GENOMIC DNA]</scope>
    <source>
        <strain evidence="2 3">K13M18</strain>
    </source>
</reference>
<dbReference type="AlphaFoldDB" id="A0A3S8U7F1"/>
<dbReference type="Proteomes" id="UP000282002">
    <property type="component" value="Chromosome"/>
</dbReference>
<sequence length="106" mass="11331">MPTTLETLLDQTRDAVLAGDIAALADLAPQVEAEAGDLPRLDANAVRRLQEKAARNAQLLQAATRGIRAAQDRLEEISSGPTLTTYDARGKRAAIAPPSPAMPRRF</sequence>
<name>A0A3S8U7F1_9RHOB</name>
<feature type="compositionally biased region" description="Pro residues" evidence="1">
    <location>
        <begin position="97"/>
        <end position="106"/>
    </location>
</feature>
<feature type="region of interest" description="Disordered" evidence="1">
    <location>
        <begin position="78"/>
        <end position="106"/>
    </location>
</feature>